<dbReference type="SMART" id="SM00418">
    <property type="entry name" value="HTH_ARSR"/>
    <property type="match status" value="1"/>
</dbReference>
<dbReference type="PANTHER" id="PTHR38600">
    <property type="entry name" value="TRANSCRIPTIONAL REGULATORY PROTEIN"/>
    <property type="match status" value="1"/>
</dbReference>
<feature type="domain" description="HTH arsR-type" evidence="1">
    <location>
        <begin position="4"/>
        <end position="98"/>
    </location>
</feature>
<reference evidence="2" key="1">
    <citation type="submission" date="2022-05" db="EMBL/GenBank/DDBJ databases">
        <title>Complete genome sequence of toluene-degrading Gulosibacter sediminis strain ACHW.36C.</title>
        <authorList>
            <person name="Wai A.C."/>
            <person name="Lai G.K."/>
            <person name="Griffin S.D."/>
            <person name="Leung F.C."/>
        </authorList>
    </citation>
    <scope>NUCLEOTIDE SEQUENCE [LARGE SCALE GENOMIC DNA]</scope>
    <source>
        <strain evidence="2">ACHW.36C</strain>
    </source>
</reference>
<gene>
    <name evidence="2" type="ORF">M3M28_08300</name>
</gene>
<evidence type="ECO:0000259" key="1">
    <source>
        <dbReference type="PROSITE" id="PS50987"/>
    </source>
</evidence>
<dbReference type="InterPro" id="IPR036388">
    <property type="entry name" value="WH-like_DNA-bd_sf"/>
</dbReference>
<dbReference type="PANTHER" id="PTHR38600:SF2">
    <property type="entry name" value="SLL0088 PROTEIN"/>
    <property type="match status" value="1"/>
</dbReference>
<organism evidence="2">
    <name type="scientific">Gulosibacter sediminis</name>
    <dbReference type="NCBI Taxonomy" id="1729695"/>
    <lineage>
        <taxon>Bacteria</taxon>
        <taxon>Bacillati</taxon>
        <taxon>Actinomycetota</taxon>
        <taxon>Actinomycetes</taxon>
        <taxon>Micrococcales</taxon>
        <taxon>Microbacteriaceae</taxon>
        <taxon>Gulosibacter</taxon>
    </lineage>
</organism>
<sequence>MVERIELTDEQMDRIFHALSQTTRRDMLRRTLEAERSVSELAREYDMSFAAVHKHLSVLERAELVIKRAEGRERRIRANPDMIARARTLLAQYEAMWRARIARLDELLAEDPKPSDPNTSA</sequence>
<dbReference type="PROSITE" id="PS50987">
    <property type="entry name" value="HTH_ARSR_2"/>
    <property type="match status" value="1"/>
</dbReference>
<dbReference type="InterPro" id="IPR001845">
    <property type="entry name" value="HTH_ArsR_DNA-bd_dom"/>
</dbReference>
<name>A0ABY4MUG5_9MICO</name>
<dbReference type="EMBL" id="CP097160">
    <property type="protein sequence ID" value="UQN14058.1"/>
    <property type="molecule type" value="Genomic_DNA"/>
</dbReference>
<protein>
    <submittedName>
        <fullName evidence="2">Metalloregulator ArsR/SmtB family transcription factor</fullName>
    </submittedName>
</protein>
<evidence type="ECO:0000313" key="2">
    <source>
        <dbReference type="EMBL" id="UQN14058.1"/>
    </source>
</evidence>
<dbReference type="SUPFAM" id="SSF46785">
    <property type="entry name" value="Winged helix' DNA-binding domain"/>
    <property type="match status" value="1"/>
</dbReference>
<dbReference type="CDD" id="cd00090">
    <property type="entry name" value="HTH_ARSR"/>
    <property type="match status" value="1"/>
</dbReference>
<dbReference type="Pfam" id="PF12840">
    <property type="entry name" value="HTH_20"/>
    <property type="match status" value="1"/>
</dbReference>
<dbReference type="InterPro" id="IPR036390">
    <property type="entry name" value="WH_DNA-bd_sf"/>
</dbReference>
<proteinExistence type="predicted"/>
<dbReference type="Gene3D" id="1.10.10.10">
    <property type="entry name" value="Winged helix-like DNA-binding domain superfamily/Winged helix DNA-binding domain"/>
    <property type="match status" value="1"/>
</dbReference>
<accession>A0ABY4MUG5</accession>
<dbReference type="InterPro" id="IPR011991">
    <property type="entry name" value="ArsR-like_HTH"/>
</dbReference>
<dbReference type="NCBIfam" id="NF033788">
    <property type="entry name" value="HTH_metalloreg"/>
    <property type="match status" value="1"/>
</dbReference>